<reference evidence="9 10" key="1">
    <citation type="submission" date="2017-04" db="EMBL/GenBank/DDBJ databases">
        <authorList>
            <person name="Afonso C.L."/>
            <person name="Miller P.J."/>
            <person name="Scott M.A."/>
            <person name="Spackman E."/>
            <person name="Goraichik I."/>
            <person name="Dimitrov K.M."/>
            <person name="Suarez D.L."/>
            <person name="Swayne D.E."/>
        </authorList>
    </citation>
    <scope>NUCLEOTIDE SEQUENCE [LARGE SCALE GENOMIC DNA]</scope>
    <source>
        <strain evidence="9 10">N3/975</strain>
    </source>
</reference>
<feature type="compositionally biased region" description="Basic and acidic residues" evidence="6">
    <location>
        <begin position="175"/>
        <end position="186"/>
    </location>
</feature>
<dbReference type="InterPro" id="IPR014284">
    <property type="entry name" value="RNA_pol_sigma-70_dom"/>
</dbReference>
<dbReference type="InterPro" id="IPR013325">
    <property type="entry name" value="RNA_pol_sigma_r2"/>
</dbReference>
<dbReference type="EMBL" id="LT840184">
    <property type="protein sequence ID" value="SMF84258.1"/>
    <property type="molecule type" value="Genomic_DNA"/>
</dbReference>
<dbReference type="SUPFAM" id="SSF88946">
    <property type="entry name" value="Sigma2 domain of RNA polymerase sigma factors"/>
    <property type="match status" value="1"/>
</dbReference>
<proteinExistence type="inferred from homology"/>
<dbReference type="InterPro" id="IPR013324">
    <property type="entry name" value="RNA_pol_sigma_r3/r4-like"/>
</dbReference>
<keyword evidence="4" id="KW-0238">DNA-binding</keyword>
<dbReference type="PANTHER" id="PTHR43133">
    <property type="entry name" value="RNA POLYMERASE ECF-TYPE SIGMA FACTO"/>
    <property type="match status" value="1"/>
</dbReference>
<dbReference type="Pfam" id="PF08281">
    <property type="entry name" value="Sigma70_r4_2"/>
    <property type="match status" value="1"/>
</dbReference>
<feature type="region of interest" description="Disordered" evidence="6">
    <location>
        <begin position="175"/>
        <end position="194"/>
    </location>
</feature>
<evidence type="ECO:0000256" key="5">
    <source>
        <dbReference type="ARBA" id="ARBA00023163"/>
    </source>
</evidence>
<dbReference type="PANTHER" id="PTHR43133:SF8">
    <property type="entry name" value="RNA POLYMERASE SIGMA FACTOR HI_1459-RELATED"/>
    <property type="match status" value="1"/>
</dbReference>
<dbReference type="GO" id="GO:0006352">
    <property type="term" value="P:DNA-templated transcription initiation"/>
    <property type="evidence" value="ECO:0007669"/>
    <property type="project" value="InterPro"/>
</dbReference>
<evidence type="ECO:0000259" key="7">
    <source>
        <dbReference type="Pfam" id="PF04542"/>
    </source>
</evidence>
<dbReference type="Proteomes" id="UP000192940">
    <property type="component" value="Chromosome I"/>
</dbReference>
<dbReference type="Pfam" id="PF04542">
    <property type="entry name" value="Sigma70_r2"/>
    <property type="match status" value="1"/>
</dbReference>
<dbReference type="NCBIfam" id="TIGR02937">
    <property type="entry name" value="sigma70-ECF"/>
    <property type="match status" value="1"/>
</dbReference>
<evidence type="ECO:0000256" key="6">
    <source>
        <dbReference type="SAM" id="MobiDB-lite"/>
    </source>
</evidence>
<protein>
    <submittedName>
        <fullName evidence="9">RNA polymerase sigma-70 factor, ECF subfamily</fullName>
    </submittedName>
</protein>
<dbReference type="Gene3D" id="1.10.1740.10">
    <property type="match status" value="1"/>
</dbReference>
<evidence type="ECO:0000256" key="3">
    <source>
        <dbReference type="ARBA" id="ARBA00023082"/>
    </source>
</evidence>
<dbReference type="InterPro" id="IPR039425">
    <property type="entry name" value="RNA_pol_sigma-70-like"/>
</dbReference>
<organism evidence="9 10">
    <name type="scientific">Paenibacillus uliginis N3/975</name>
    <dbReference type="NCBI Taxonomy" id="1313296"/>
    <lineage>
        <taxon>Bacteria</taxon>
        <taxon>Bacillati</taxon>
        <taxon>Bacillota</taxon>
        <taxon>Bacilli</taxon>
        <taxon>Bacillales</taxon>
        <taxon>Paenibacillaceae</taxon>
        <taxon>Paenibacillus</taxon>
    </lineage>
</organism>
<evidence type="ECO:0000259" key="8">
    <source>
        <dbReference type="Pfam" id="PF08281"/>
    </source>
</evidence>
<gene>
    <name evidence="9" type="ORF">SAMN05661091_2571</name>
</gene>
<evidence type="ECO:0000313" key="10">
    <source>
        <dbReference type="Proteomes" id="UP000192940"/>
    </source>
</evidence>
<keyword evidence="10" id="KW-1185">Reference proteome</keyword>
<keyword evidence="3" id="KW-0731">Sigma factor</keyword>
<dbReference type="Gene3D" id="1.10.10.10">
    <property type="entry name" value="Winged helix-like DNA-binding domain superfamily/Winged helix DNA-binding domain"/>
    <property type="match status" value="1"/>
</dbReference>
<feature type="domain" description="RNA polymerase sigma factor 70 region 4 type 2" evidence="8">
    <location>
        <begin position="121"/>
        <end position="171"/>
    </location>
</feature>
<dbReference type="RefSeq" id="WP_208919504.1">
    <property type="nucleotide sequence ID" value="NZ_LT840184.1"/>
</dbReference>
<comment type="similarity">
    <text evidence="1">Belongs to the sigma-70 factor family. ECF subfamily.</text>
</comment>
<name>A0A1X7HD07_9BACL</name>
<evidence type="ECO:0000256" key="1">
    <source>
        <dbReference type="ARBA" id="ARBA00010641"/>
    </source>
</evidence>
<dbReference type="GO" id="GO:0003677">
    <property type="term" value="F:DNA binding"/>
    <property type="evidence" value="ECO:0007669"/>
    <property type="project" value="UniProtKB-KW"/>
</dbReference>
<dbReference type="InterPro" id="IPR013249">
    <property type="entry name" value="RNA_pol_sigma70_r4_t2"/>
</dbReference>
<keyword evidence="2" id="KW-0805">Transcription regulation</keyword>
<evidence type="ECO:0000256" key="4">
    <source>
        <dbReference type="ARBA" id="ARBA00023125"/>
    </source>
</evidence>
<dbReference type="SUPFAM" id="SSF88659">
    <property type="entry name" value="Sigma3 and sigma4 domains of RNA polymerase sigma factors"/>
    <property type="match status" value="1"/>
</dbReference>
<keyword evidence="5" id="KW-0804">Transcription</keyword>
<dbReference type="STRING" id="1313296.SAMN05661091_2571"/>
<accession>A0A1X7HD07</accession>
<evidence type="ECO:0000256" key="2">
    <source>
        <dbReference type="ARBA" id="ARBA00023015"/>
    </source>
</evidence>
<sequence>MIDTGMIEQYVHQVQAGLEEAFIPIVREYQQQLYIYCCRLLGSEQDAEDAVQEIFLKAYKSISSYKPSVSFNAWLYKIAYHHCLNLIHRRQLYEKLGRLLKGQIFAESAEQEFFRGTFSEPLSRALVSLPIEERSLLILYVFHDKSYSEIGEITDKSPDAIRKKLNRIKKKVKDKMSKWQGEEKWEQSLIQTKS</sequence>
<dbReference type="InterPro" id="IPR036388">
    <property type="entry name" value="WH-like_DNA-bd_sf"/>
</dbReference>
<dbReference type="InterPro" id="IPR007627">
    <property type="entry name" value="RNA_pol_sigma70_r2"/>
</dbReference>
<evidence type="ECO:0000313" key="9">
    <source>
        <dbReference type="EMBL" id="SMF84258.1"/>
    </source>
</evidence>
<dbReference type="AlphaFoldDB" id="A0A1X7HD07"/>
<dbReference type="GO" id="GO:0016987">
    <property type="term" value="F:sigma factor activity"/>
    <property type="evidence" value="ECO:0007669"/>
    <property type="project" value="UniProtKB-KW"/>
</dbReference>
<feature type="domain" description="RNA polymerase sigma-70 region 2" evidence="7">
    <location>
        <begin position="25"/>
        <end position="91"/>
    </location>
</feature>